<dbReference type="OrthoDB" id="7658488at2"/>
<gene>
    <name evidence="1" type="ORF">RC74_08235</name>
</gene>
<keyword evidence="2" id="KW-1185">Reference proteome</keyword>
<evidence type="ECO:0000313" key="2">
    <source>
        <dbReference type="Proteomes" id="UP000070371"/>
    </source>
</evidence>
<dbReference type="AlphaFoldDB" id="A0A126UYT9"/>
<protein>
    <submittedName>
        <fullName evidence="1">Uncharacterized protein</fullName>
    </submittedName>
</protein>
<accession>A0A126UYT9</accession>
<evidence type="ECO:0000313" key="1">
    <source>
        <dbReference type="EMBL" id="AML51242.1"/>
    </source>
</evidence>
<organism evidence="1 2">
    <name type="scientific">Falsihalocynthiibacter arcticus</name>
    <dbReference type="NCBI Taxonomy" id="1579316"/>
    <lineage>
        <taxon>Bacteria</taxon>
        <taxon>Pseudomonadati</taxon>
        <taxon>Pseudomonadota</taxon>
        <taxon>Alphaproteobacteria</taxon>
        <taxon>Rhodobacterales</taxon>
        <taxon>Roseobacteraceae</taxon>
        <taxon>Falsihalocynthiibacter</taxon>
    </lineage>
</organism>
<dbReference type="Proteomes" id="UP000070371">
    <property type="component" value="Chromosome"/>
</dbReference>
<dbReference type="STRING" id="1579316.RC74_08235"/>
<dbReference type="RefSeq" id="WP_039002005.1">
    <property type="nucleotide sequence ID" value="NZ_CP014327.1"/>
</dbReference>
<dbReference type="KEGG" id="hat:RC74_08235"/>
<sequence>MSDFLPKEVREGLERARMAALRKRSRLCVHTGPDVFPILKFWERGFSLEAKNAPHIRGLVDIFDGSRHLYQCLIVASETHDDEIHFDFKRATVAADRAALDFAVSDNAPVALIGHAG</sequence>
<reference evidence="1 2" key="1">
    <citation type="submission" date="2016-02" db="EMBL/GenBank/DDBJ databases">
        <title>Complete genome sequence of Halocynthiibacter arcticus PAMC 20958t from arctic marine sediment.</title>
        <authorList>
            <person name="Lee Y.M."/>
            <person name="Baek K."/>
            <person name="Lee H.K."/>
            <person name="Shin S.C."/>
        </authorList>
    </citation>
    <scope>NUCLEOTIDE SEQUENCE [LARGE SCALE GENOMIC DNA]</scope>
    <source>
        <strain evidence="1">PAMC 20958</strain>
    </source>
</reference>
<name>A0A126UYT9_9RHOB</name>
<proteinExistence type="predicted"/>
<dbReference type="EMBL" id="CP014327">
    <property type="protein sequence ID" value="AML51242.1"/>
    <property type="molecule type" value="Genomic_DNA"/>
</dbReference>